<feature type="domain" description="TmcB/TmcC TPR repeats" evidence="2">
    <location>
        <begin position="444"/>
        <end position="546"/>
    </location>
</feature>
<dbReference type="InterPro" id="IPR057352">
    <property type="entry name" value="TPR_TmcB/C"/>
</dbReference>
<protein>
    <recommendedName>
        <fullName evidence="2">TmcB/TmcC TPR repeats domain-containing protein</fullName>
    </recommendedName>
</protein>
<dbReference type="PANTHER" id="PTHR31600">
    <property type="entry name" value="TINY MACROCYSTS PROTEIN B-RELATED"/>
    <property type="match status" value="1"/>
</dbReference>
<accession>A0AAU9IZE9</accession>
<evidence type="ECO:0000313" key="4">
    <source>
        <dbReference type="Proteomes" id="UP001162131"/>
    </source>
</evidence>
<keyword evidence="1" id="KW-1133">Transmembrane helix</keyword>
<name>A0AAU9IZE9_9CILI</name>
<dbReference type="Proteomes" id="UP001162131">
    <property type="component" value="Unassembled WGS sequence"/>
</dbReference>
<keyword evidence="1" id="KW-0472">Membrane</keyword>
<feature type="transmembrane region" description="Helical" evidence="1">
    <location>
        <begin position="291"/>
        <end position="309"/>
    </location>
</feature>
<feature type="transmembrane region" description="Helical" evidence="1">
    <location>
        <begin position="866"/>
        <end position="892"/>
    </location>
</feature>
<organism evidence="3 4">
    <name type="scientific">Blepharisma stoltei</name>
    <dbReference type="NCBI Taxonomy" id="1481888"/>
    <lineage>
        <taxon>Eukaryota</taxon>
        <taxon>Sar</taxon>
        <taxon>Alveolata</taxon>
        <taxon>Ciliophora</taxon>
        <taxon>Postciliodesmatophora</taxon>
        <taxon>Heterotrichea</taxon>
        <taxon>Heterotrichida</taxon>
        <taxon>Blepharismidae</taxon>
        <taxon>Blepharisma</taxon>
    </lineage>
</organism>
<comment type="caution">
    <text evidence="3">The sequence shown here is derived from an EMBL/GenBank/DDBJ whole genome shotgun (WGS) entry which is preliminary data.</text>
</comment>
<sequence>MPAAWTKEIFNTYEILSQSLQSGQYKKFFFKLFAKHFKQKYSLNTKSKSQAVYEISVNIVLALQAIRLMWYPDSSLSEWESYRSIWKVLGYISYDSICAESGLMSYCRLTTFILLAIEFVFLLLLGFSTYTNKKLPYFVTFLPKIILFIFTIVGIIPSFMLLIVTLKYYIIGSTYIREYGIRIEPNEINEISTTLSIFSLILLCFILMSYEIFSCDMKHSHHKKNIKSRSSSELDLQIKLFYIILCTSYISFGSEHIILHQILMFLLSLCLAIKSIFILQYYNVVGNWIQSCNMMIIATALFIFLFGEVLDNSEIILIFNIILQPIVIYFTIKFVIYRHKILKESHEIPRNQFEFERKYRHLLIDKFREDKIETLNLFKKYWKMSQFKKNKIFAVWEFNFCNSIVKNERLARVKLSKIFKAKYSFEGDIQEWKIFNKLESKKCQQFSDVNFLEFLQEFRMIKFKDEKLCNTIVDLHNEFSLRKPNISKLMHLAIKAANKINKITEGYKKLIEIHKNIEAYEHYSSFLENIAGNIEEASLINKKKDGLNFYSQRNEYQSLENYGKTIGVMLISCSEESFGIISYINETGAQILKTSLINANGTPFTTFIPSPFDVLHGKSMKIFLQDCITTEICSHKSLFFKSNSGFLIECNIMIKLTTFHNNSYFLVSFKPVSSKRQIALLSPENIILNHSELFCYFINNPIKIASGKPLSDIAPYLNTNRMLNYEPLILNFFSKEIAFVHIQKTIRNTRFCYLLVINDEKEIKQWKLKEDENQLEFYEHSQNEAKNDQSNGFLSPKNVFSTNAPFSPKNFEKEAVLTTNKFPNIDCDKKIESQIENPSKLSSSRNSNSKGSNQAKRLLLQSKRKISVLQWVLFIMMISVIITMIAMLAYIISDVSRTSRMSSLGHLGNLLYYLEAATESIRTLDKASKNSIYTTAQMEGFALDFSNILDEIDIIRDSILADFELWTYCKASEIIDDQIVPLWNFDSGKPAIDYDNLYNFISRFIDTGKKVLGKVPLKQDFT</sequence>
<gene>
    <name evidence="3" type="ORF">BSTOLATCC_MIC17688</name>
</gene>
<feature type="transmembrane region" description="Helical" evidence="1">
    <location>
        <begin position="145"/>
        <end position="171"/>
    </location>
</feature>
<feature type="transmembrane region" description="Helical" evidence="1">
    <location>
        <begin position="315"/>
        <end position="336"/>
    </location>
</feature>
<evidence type="ECO:0000313" key="3">
    <source>
        <dbReference type="EMBL" id="CAG9317066.1"/>
    </source>
</evidence>
<feature type="transmembrane region" description="Helical" evidence="1">
    <location>
        <begin position="191"/>
        <end position="213"/>
    </location>
</feature>
<feature type="transmembrane region" description="Helical" evidence="1">
    <location>
        <begin position="103"/>
        <end position="125"/>
    </location>
</feature>
<evidence type="ECO:0000256" key="1">
    <source>
        <dbReference type="SAM" id="Phobius"/>
    </source>
</evidence>
<dbReference type="Pfam" id="PF25474">
    <property type="entry name" value="TPR_TmcB"/>
    <property type="match status" value="1"/>
</dbReference>
<feature type="transmembrane region" description="Helical" evidence="1">
    <location>
        <begin position="258"/>
        <end position="279"/>
    </location>
</feature>
<keyword evidence="1" id="KW-0812">Transmembrane</keyword>
<dbReference type="PANTHER" id="PTHR31600:SF2">
    <property type="entry name" value="GAMETE ENRICHED GENE 10 PROTEIN-RELATED"/>
    <property type="match status" value="1"/>
</dbReference>
<reference evidence="3" key="1">
    <citation type="submission" date="2021-09" db="EMBL/GenBank/DDBJ databases">
        <authorList>
            <consortium name="AG Swart"/>
            <person name="Singh M."/>
            <person name="Singh A."/>
            <person name="Seah K."/>
            <person name="Emmerich C."/>
        </authorList>
    </citation>
    <scope>NUCLEOTIDE SEQUENCE</scope>
    <source>
        <strain evidence="3">ATCC30299</strain>
    </source>
</reference>
<evidence type="ECO:0000259" key="2">
    <source>
        <dbReference type="Pfam" id="PF25474"/>
    </source>
</evidence>
<dbReference type="AlphaFoldDB" id="A0AAU9IZE9"/>
<keyword evidence="4" id="KW-1185">Reference proteome</keyword>
<dbReference type="InterPro" id="IPR052994">
    <property type="entry name" value="Tiny_macrocysts_regulators"/>
</dbReference>
<proteinExistence type="predicted"/>
<dbReference type="EMBL" id="CAJZBQ010000017">
    <property type="protein sequence ID" value="CAG9317066.1"/>
    <property type="molecule type" value="Genomic_DNA"/>
</dbReference>